<keyword evidence="4" id="KW-1185">Reference proteome</keyword>
<reference evidence="3 4" key="1">
    <citation type="submission" date="2024-06" db="EMBL/GenBank/DDBJ databases">
        <title>Genomic Encyclopedia of Type Strains, Phase V (KMG-V): Genome sequencing to study the core and pangenomes of soil and plant-associated prokaryotes.</title>
        <authorList>
            <person name="Whitman W."/>
        </authorList>
    </citation>
    <scope>NUCLEOTIDE SEQUENCE [LARGE SCALE GENOMIC DNA]</scope>
    <source>
        <strain evidence="3 4">NE40</strain>
    </source>
</reference>
<protein>
    <recommendedName>
        <fullName evidence="2">WH2 domain-containing protein</fullName>
    </recommendedName>
</protein>
<feature type="compositionally biased region" description="Polar residues" evidence="1">
    <location>
        <begin position="812"/>
        <end position="822"/>
    </location>
</feature>
<dbReference type="RefSeq" id="WP_354011094.1">
    <property type="nucleotide sequence ID" value="NZ_JBEWTA010000001.1"/>
</dbReference>
<evidence type="ECO:0000256" key="1">
    <source>
        <dbReference type="SAM" id="MobiDB-lite"/>
    </source>
</evidence>
<comment type="caution">
    <text evidence="3">The sequence shown here is derived from an EMBL/GenBank/DDBJ whole genome shotgun (WGS) entry which is preliminary data.</text>
</comment>
<proteinExistence type="predicted"/>
<dbReference type="Proteomes" id="UP001549366">
    <property type="component" value="Unassembled WGS sequence"/>
</dbReference>
<feature type="compositionally biased region" description="Acidic residues" evidence="1">
    <location>
        <begin position="933"/>
        <end position="947"/>
    </location>
</feature>
<gene>
    <name evidence="3" type="ORF">V5J35_002003</name>
</gene>
<organism evidence="3 4">
    <name type="scientific">Endozoicomonas lisbonensis</name>
    <dbReference type="NCBI Taxonomy" id="3120522"/>
    <lineage>
        <taxon>Bacteria</taxon>
        <taxon>Pseudomonadati</taxon>
        <taxon>Pseudomonadota</taxon>
        <taxon>Gammaproteobacteria</taxon>
        <taxon>Oceanospirillales</taxon>
        <taxon>Endozoicomonadaceae</taxon>
        <taxon>Endozoicomonas</taxon>
    </lineage>
</organism>
<feature type="domain" description="WH2" evidence="2">
    <location>
        <begin position="793"/>
        <end position="810"/>
    </location>
</feature>
<evidence type="ECO:0000259" key="2">
    <source>
        <dbReference type="PROSITE" id="PS51082"/>
    </source>
</evidence>
<evidence type="ECO:0000313" key="3">
    <source>
        <dbReference type="EMBL" id="MET4756811.1"/>
    </source>
</evidence>
<feature type="region of interest" description="Disordered" evidence="1">
    <location>
        <begin position="805"/>
        <end position="844"/>
    </location>
</feature>
<feature type="region of interest" description="Disordered" evidence="1">
    <location>
        <begin position="921"/>
        <end position="947"/>
    </location>
</feature>
<feature type="compositionally biased region" description="Pro residues" evidence="1">
    <location>
        <begin position="711"/>
        <end position="730"/>
    </location>
</feature>
<dbReference type="InterPro" id="IPR003124">
    <property type="entry name" value="WH2_dom"/>
</dbReference>
<evidence type="ECO:0000313" key="4">
    <source>
        <dbReference type="Proteomes" id="UP001549366"/>
    </source>
</evidence>
<feature type="region of interest" description="Disordered" evidence="1">
    <location>
        <begin position="698"/>
        <end position="788"/>
    </location>
</feature>
<dbReference type="PROSITE" id="PS51082">
    <property type="entry name" value="WH2"/>
    <property type="match status" value="1"/>
</dbReference>
<sequence>MRTPIDFLLTEIAVKNYSKNWQELNDKQKAELEGHVVTQAKKGSEYNFVKPKAGTFYGRHVVAGEDVAADSITSYIKKFVNDYSQFALDVGVTIQLPDRTVKAECPVSELSQWKQEVQQWASAHNGDALEIARDACRDLNNNAEKISITEDEATPKKLSGHQKSIERKVFRALAAGREAFGQLDDIAQYLNRSASKLKDNVKPGDSKYHIRDMYLKATEKGQKLAESVEKLNIDLEMNKYASLLEQLSDLELSVPKDEEIEGAADLRAERNAFARFNEHAKELISQFPAGEKGVGKAKQLMLSVLEPAHNNVILRLNAVCEQLLNAQIEAAHREKRTIKTPIPHILNQLAMRFEVEQENGQKANSKSPDYQGQSRITGFDDLSKTMQESLMGKVAALHRTNEYGAVYSFDDAGFGIRAVEGADTLVHSVQTNVTNAINDINALAKAAGFKERVPPLPDTKRYLVSELVDLNESLADWATENPHLMDLNELQGGLKQLASCKSSDPDTAKGVYKNIDEHLNKVIIACVDAGGSAIDMLDDLSNKAVAWAKDGSKQAKPTCDYVAQKAREQAESMRRLQRMQVGERALLPDQLTGKQFVAAIAALEPLFECAADDSVAIDQLDKLYFEAAQTLSDSGVKCADIPSVIEGYSSGARATAKARMKELTDFMTQSEAAHGSESDKLRAARGFASIIPSVSSCPVPKAPVDEKKDVPPPPPVAVGAPPPPPPPPPVGMVAVDNKPPGVSGQKPKPKSIVTTSSTSPRGLAGFDPAKVKLRKTGSDTAGEIRATQKNVNSEGDLFAEIRKGIKLKRVNDSGTSPEQSAQPEGEDQKNKKRQAEKKMLDNQLSRLEAEVEHLKDLLKVEHDDSRVVKGYKQKLTNAQEKIKHFYLQNPGFEKGPLTAKQLAIPEKSDDTALVTALKNRVGGIHGNSGSEGSDNEDNDGSWTDDEY</sequence>
<name>A0ABV2SHV8_9GAMM</name>
<accession>A0ABV2SHV8</accession>
<dbReference type="EMBL" id="JBEWTB010000002">
    <property type="protein sequence ID" value="MET4756811.1"/>
    <property type="molecule type" value="Genomic_DNA"/>
</dbReference>